<feature type="transmembrane region" description="Helical" evidence="2">
    <location>
        <begin position="54"/>
        <end position="73"/>
    </location>
</feature>
<gene>
    <name evidence="3" type="ORF">CYPRO_2136</name>
</gene>
<keyword evidence="2" id="KW-0472">Membrane</keyword>
<evidence type="ECO:0000313" key="3">
    <source>
        <dbReference type="EMBL" id="AXJ01385.1"/>
    </source>
</evidence>
<dbReference type="KEGG" id="cprv:CYPRO_2136"/>
<dbReference type="RefSeq" id="WP_114984580.1">
    <property type="nucleotide sequence ID" value="NZ_CP027806.1"/>
</dbReference>
<feature type="coiled-coil region" evidence="1">
    <location>
        <begin position="15"/>
        <end position="42"/>
    </location>
</feature>
<dbReference type="Proteomes" id="UP000254808">
    <property type="component" value="Chromosome"/>
</dbReference>
<evidence type="ECO:0000256" key="2">
    <source>
        <dbReference type="SAM" id="Phobius"/>
    </source>
</evidence>
<keyword evidence="4" id="KW-1185">Reference proteome</keyword>
<evidence type="ECO:0000313" key="4">
    <source>
        <dbReference type="Proteomes" id="UP000254808"/>
    </source>
</evidence>
<dbReference type="EMBL" id="CP027806">
    <property type="protein sequence ID" value="AXJ01385.1"/>
    <property type="molecule type" value="Genomic_DNA"/>
</dbReference>
<organism evidence="3 4">
    <name type="scientific">Cyclonatronum proteinivorum</name>
    <dbReference type="NCBI Taxonomy" id="1457365"/>
    <lineage>
        <taxon>Bacteria</taxon>
        <taxon>Pseudomonadati</taxon>
        <taxon>Balneolota</taxon>
        <taxon>Balneolia</taxon>
        <taxon>Balneolales</taxon>
        <taxon>Cyclonatronaceae</taxon>
        <taxon>Cyclonatronum</taxon>
    </lineage>
</organism>
<dbReference type="AlphaFoldDB" id="A0A345ULN3"/>
<accession>A0A345ULN3</accession>
<protein>
    <submittedName>
        <fullName evidence="3">Membrane-anchored ribosome-binding protein, ElaB/YqjD/DUF883 family</fullName>
    </submittedName>
</protein>
<keyword evidence="1" id="KW-0175">Coiled coil</keyword>
<proteinExistence type="predicted"/>
<evidence type="ECO:0000256" key="1">
    <source>
        <dbReference type="SAM" id="Coils"/>
    </source>
</evidence>
<name>A0A345ULN3_9BACT</name>
<keyword evidence="2" id="KW-0812">Transmembrane</keyword>
<sequence>MENKVSETVNSVLDKTGYDEKIKALSDEKERLERELYKEYRNARRYVRTNPEQGVGFAVLGGVVLGFLVAKLFD</sequence>
<keyword evidence="2" id="KW-1133">Transmembrane helix</keyword>
<reference evidence="3 4" key="1">
    <citation type="submission" date="2018-03" db="EMBL/GenBank/DDBJ databases">
        <title>Phenotypic and genomic properties of Cyclonatronum proteinivorum gen. nov., sp. nov., a haloalkaliphilic bacteroidete from soda lakes possessing Na+-translocating rhodopsin.</title>
        <authorList>
            <person name="Toshchakov S.V."/>
            <person name="Korzhenkov A."/>
            <person name="Samarov N.I."/>
            <person name="Kublanov I.V."/>
            <person name="Muntyan M.S."/>
            <person name="Sorokin D.Y."/>
        </authorList>
    </citation>
    <scope>NUCLEOTIDE SEQUENCE [LARGE SCALE GENOMIC DNA]</scope>
    <source>
        <strain evidence="3 4">Omega</strain>
    </source>
</reference>